<reference evidence="1 2" key="1">
    <citation type="submission" date="2018-06" db="EMBL/GenBank/DDBJ databases">
        <authorList>
            <consortium name="Pathogen Informatics"/>
            <person name="Doyle S."/>
        </authorList>
    </citation>
    <scope>NUCLEOTIDE SEQUENCE [LARGE SCALE GENOMIC DNA]</scope>
    <source>
        <strain evidence="1 2">NCTC11819</strain>
    </source>
</reference>
<proteinExistence type="predicted"/>
<dbReference type="EMBL" id="UGGQ01000006">
    <property type="protein sequence ID" value="STO16796.1"/>
    <property type="molecule type" value="Genomic_DNA"/>
</dbReference>
<protein>
    <submittedName>
        <fullName evidence="1">Uncharacterized protein</fullName>
    </submittedName>
</protein>
<name>A0A378PL83_9ACTO</name>
<sequence>MTGHMSLYTDILGSEAPLCAHLLSLLVTKEVCRSGTISSRFGQMGVHVLKYKLWGDGTRIY</sequence>
<dbReference type="Proteomes" id="UP000255284">
    <property type="component" value="Unassembled WGS sequence"/>
</dbReference>
<comment type="caution">
    <text evidence="1">The sequence shown here is derived from an EMBL/GenBank/DDBJ whole genome shotgun (WGS) entry which is preliminary data.</text>
</comment>
<accession>A0A378PL83</accession>
<gene>
    <name evidence="1" type="ORF">NCTC11819_01372</name>
</gene>
<dbReference type="AlphaFoldDB" id="A0A378PL83"/>
<evidence type="ECO:0000313" key="1">
    <source>
        <dbReference type="EMBL" id="STO16796.1"/>
    </source>
</evidence>
<evidence type="ECO:0000313" key="2">
    <source>
        <dbReference type="Proteomes" id="UP000255284"/>
    </source>
</evidence>
<organism evidence="1 2">
    <name type="scientific">Mobiluncus mulieris</name>
    <dbReference type="NCBI Taxonomy" id="2052"/>
    <lineage>
        <taxon>Bacteria</taxon>
        <taxon>Bacillati</taxon>
        <taxon>Actinomycetota</taxon>
        <taxon>Actinomycetes</taxon>
        <taxon>Actinomycetales</taxon>
        <taxon>Actinomycetaceae</taxon>
        <taxon>Mobiluncus</taxon>
    </lineage>
</organism>